<gene>
    <name evidence="3" type="ORF">LSH36_53g04008</name>
</gene>
<feature type="compositionally biased region" description="Basic and acidic residues" evidence="1">
    <location>
        <begin position="1174"/>
        <end position="1194"/>
    </location>
</feature>
<evidence type="ECO:0000313" key="3">
    <source>
        <dbReference type="EMBL" id="KAK2165219.1"/>
    </source>
</evidence>
<name>A0AAD9NFF3_9ANNE</name>
<feature type="region of interest" description="Disordered" evidence="1">
    <location>
        <begin position="2588"/>
        <end position="2763"/>
    </location>
</feature>
<feature type="compositionally biased region" description="Polar residues" evidence="1">
    <location>
        <begin position="106"/>
        <end position="115"/>
    </location>
</feature>
<reference evidence="3" key="1">
    <citation type="journal article" date="2023" name="Mol. Biol. Evol.">
        <title>Third-Generation Sequencing Reveals the Adaptive Role of the Epigenome in Three Deep-Sea Polychaetes.</title>
        <authorList>
            <person name="Perez M."/>
            <person name="Aroh O."/>
            <person name="Sun Y."/>
            <person name="Lan Y."/>
            <person name="Juniper S.K."/>
            <person name="Young C.R."/>
            <person name="Angers B."/>
            <person name="Qian P.Y."/>
        </authorList>
    </citation>
    <scope>NUCLEOTIDE SEQUENCE</scope>
    <source>
        <strain evidence="3">P08H-3</strain>
    </source>
</reference>
<dbReference type="GO" id="GO:0046983">
    <property type="term" value="F:protein dimerization activity"/>
    <property type="evidence" value="ECO:0007669"/>
    <property type="project" value="InterPro"/>
</dbReference>
<feature type="compositionally biased region" description="Polar residues" evidence="1">
    <location>
        <begin position="1977"/>
        <end position="2004"/>
    </location>
</feature>
<organism evidence="3 4">
    <name type="scientific">Paralvinella palmiformis</name>
    <dbReference type="NCBI Taxonomy" id="53620"/>
    <lineage>
        <taxon>Eukaryota</taxon>
        <taxon>Metazoa</taxon>
        <taxon>Spiralia</taxon>
        <taxon>Lophotrochozoa</taxon>
        <taxon>Annelida</taxon>
        <taxon>Polychaeta</taxon>
        <taxon>Sedentaria</taxon>
        <taxon>Canalipalpata</taxon>
        <taxon>Terebellida</taxon>
        <taxon>Terebelliformia</taxon>
        <taxon>Alvinellidae</taxon>
        <taxon>Paralvinella</taxon>
    </lineage>
</organism>
<feature type="compositionally biased region" description="Polar residues" evidence="1">
    <location>
        <begin position="260"/>
        <end position="282"/>
    </location>
</feature>
<feature type="region of interest" description="Disordered" evidence="1">
    <location>
        <begin position="1174"/>
        <end position="1207"/>
    </location>
</feature>
<feature type="compositionally biased region" description="Polar residues" evidence="1">
    <location>
        <begin position="2667"/>
        <end position="2730"/>
    </location>
</feature>
<feature type="compositionally biased region" description="Polar residues" evidence="1">
    <location>
        <begin position="2588"/>
        <end position="2624"/>
    </location>
</feature>
<dbReference type="InterPro" id="IPR036638">
    <property type="entry name" value="HLH_DNA-bd_sf"/>
</dbReference>
<comment type="caution">
    <text evidence="3">The sequence shown here is derived from an EMBL/GenBank/DDBJ whole genome shotgun (WGS) entry which is preliminary data.</text>
</comment>
<dbReference type="Pfam" id="PF16059">
    <property type="entry name" value="MGA_dom"/>
    <property type="match status" value="1"/>
</dbReference>
<evidence type="ECO:0000259" key="2">
    <source>
        <dbReference type="Pfam" id="PF16059"/>
    </source>
</evidence>
<feature type="region of interest" description="Disordered" evidence="1">
    <location>
        <begin position="1952"/>
        <end position="2006"/>
    </location>
</feature>
<feature type="compositionally biased region" description="Polar residues" evidence="1">
    <location>
        <begin position="2637"/>
        <end position="2659"/>
    </location>
</feature>
<protein>
    <recommendedName>
        <fullName evidence="2">MGA conserved domain-containing protein</fullName>
    </recommendedName>
</protein>
<dbReference type="InterPro" id="IPR032060">
    <property type="entry name" value="MGA_dom"/>
</dbReference>
<feature type="region of interest" description="Disordered" evidence="1">
    <location>
        <begin position="248"/>
        <end position="333"/>
    </location>
</feature>
<feature type="domain" description="MGA conserved" evidence="2">
    <location>
        <begin position="1067"/>
        <end position="1110"/>
    </location>
</feature>
<feature type="compositionally biased region" description="Basic and acidic residues" evidence="1">
    <location>
        <begin position="285"/>
        <end position="331"/>
    </location>
</feature>
<feature type="region of interest" description="Disordered" evidence="1">
    <location>
        <begin position="28"/>
        <end position="126"/>
    </location>
</feature>
<keyword evidence="4" id="KW-1185">Reference proteome</keyword>
<feature type="compositionally biased region" description="Polar residues" evidence="1">
    <location>
        <begin position="34"/>
        <end position="43"/>
    </location>
</feature>
<feature type="compositionally biased region" description="Basic and acidic residues" evidence="1">
    <location>
        <begin position="1274"/>
        <end position="1294"/>
    </location>
</feature>
<dbReference type="SUPFAM" id="SSF47459">
    <property type="entry name" value="HLH, helix-loop-helix DNA-binding domain"/>
    <property type="match status" value="1"/>
</dbReference>
<feature type="region of interest" description="Disordered" evidence="1">
    <location>
        <begin position="1251"/>
        <end position="1294"/>
    </location>
</feature>
<feature type="region of interest" description="Disordered" evidence="1">
    <location>
        <begin position="2037"/>
        <end position="2067"/>
    </location>
</feature>
<dbReference type="EMBL" id="JAODUP010000053">
    <property type="protein sequence ID" value="KAK2165219.1"/>
    <property type="molecule type" value="Genomic_DNA"/>
</dbReference>
<accession>A0AAD9NFF3</accession>
<proteinExistence type="predicted"/>
<feature type="compositionally biased region" description="Polar residues" evidence="1">
    <location>
        <begin position="1261"/>
        <end position="1272"/>
    </location>
</feature>
<feature type="region of interest" description="Disordered" evidence="1">
    <location>
        <begin position="2501"/>
        <end position="2532"/>
    </location>
</feature>
<feature type="compositionally biased region" description="Low complexity" evidence="1">
    <location>
        <begin position="2751"/>
        <end position="2760"/>
    </location>
</feature>
<evidence type="ECO:0000313" key="4">
    <source>
        <dbReference type="Proteomes" id="UP001208570"/>
    </source>
</evidence>
<evidence type="ECO:0000256" key="1">
    <source>
        <dbReference type="SAM" id="MobiDB-lite"/>
    </source>
</evidence>
<feature type="compositionally biased region" description="Low complexity" evidence="1">
    <location>
        <begin position="2501"/>
        <end position="2511"/>
    </location>
</feature>
<sequence>METRGQQKLLLMQTRGCVSTRLQSTLQGERCPMNRSQSSTNTKAARGLKQSPRGSVTEKTRILGENSVKVKPKQPELILRRNSHQPNGSSPVSVKPVHRPQREALRQTNSASKTSLRQRRPIATVDKRLNRSLPGKESLRCRSPPTNVAFSETAFHSGLMVTRRNSLAKAFLSHSTDNVSTLSIGTKPVDCHTETNSSPSNSVASECRDDVSLVSEESDKSFQIQSIDLPASLTPVVCLHKLGKQSIEELSGSKSDPKPDTTTSEVMSSNGNVLIDQSQQADWSKMGDKLPSECAKDSTELKFEKTGDGDKLPSDDTKDGTKENSESKKFDPSSQFSVMSLASLIAKVSDRLKGSETKLIVEENEEIVAGDDDEEADEILGEEQVEGAGSGNDDGECSVHSNVSYGINELDDECRESTLSSNDMTLAGVEKTSFVDNNLLEVRLCSASLTDRAGQIDNVLGADDELAKVRKVGRSHLREYKKILTASLQQGGSEEVINLDDDEDDSDSLISKLQYVSKSNDTVRADRDQSITVVNCGKVAICESSEVNFQVSQNSVATDKNTEAHCVIDKMCRVRGDLSTEGQHNERIDSDEKSREEMLDEASDIAPEDKVRQLLRRRKDLVSKSVVTKSPFLTEEDGINVVKNFDKENPSAERKSVFKSDELDELNVLKATAETLITKPKEYEVIEIDGTMFRAFDSEESLEEYVICLEHERRNENFSCPTKHMFAGNLSSPKKKQFRYGIAGNVRKYLRKRDEIKSGMKRVGQYLQRNDNMCGSLPKPHFSRMDDQSVQAVQSQFKSPSKTADVTKIKGWQAKYTPQRVMGSHNGLLSTKPEPVKGIDLIHQELPPVVNDAKTLNTSEDALLRILLTQNVQDLGLHLRTQRGGIRSRHQINFQRERFGEDIDKPSMQVLKKKNVASIEEDENQPSKGWIYGRRIDGKFATKAAVNKIKKRGRNPIRRLTSGQIWNRKLGRYYTRPKLTLRYVIISKKMALNAIRALSTKFVKPDLGRDHCGDDEKKSKMQLYGDQITSGVDSLHRSGVRDYVICQEDDPFLKYPSLPKVQGEVPPCGHSYCRLGQVCNSISQSDTWKPVRQKHCGRPECVLNCICDHTDVQNKSTLYGCFWEKSQSGNDNLSSAKLHEPVGVSSNENTFFENKDDKFSHQLDRIKKTKEVAKSEMGRDYNAKRSSQDLDKTGHGNKAKKAKVGEPVRKCSRLKGHKSLAILEKANPLLYYDTSWWSMLQRPKYLLKREKKKLKHGRRPSSGQLQVLPSSRRTFHENTKGKPDKKPISDGNRVSDEDMLHKLQEQFDIEFDEQKTELGCARTSIHLPLRLQKQVGKQHSEVGHDDKSTIPTMIAEIPSSGYVNSGSSDMPVITSVKSLSNIDLNDNKSDRTEVSNISSGNGVEEDGCLITCIQLPKQRRSSEKPAIKFGEKPAPAIPQKKIRVQMVMLQKKSKGKEKSLELLEIKADCDWSSVRTNLLSKISGALSKTSESERRKDIEIDDFLVSYCKHQTNTPIPIPRHMQKPLVNPTVKEMIPVRFFVTKNKSSCTSKPMEVTERSKEEQKSPWSVNTVLEQSREKTNEVLLDIGKHKAKSRQLGPASLGSITSGGLSSFNHFRMSTGSMIKSAPGSLLSSRITINAASNKVISSPPLCTDVVENSETKTVESSIVLHSSCEIKRKHVQNISSDEKAMIGWKKQRKTEKSVMGEIRSTKDLDVMKKMAVPDDANISSKTEISKVSGAKHLKDVSLPDVIYLEGKQPFVLIRDDALLATSNSKHKTAASKPTSSAGCGQKIKPSICFTESLPSSEKGTTDMPILIPEDDMAPRDDKDLCSSLSDSPPVLEPQLDSIDTTITGASVNPRRKASSPVGSSCLHKVLTGNVSASLSRNKPTSSLLELDSGDPASLQLIDVSEQSMHQQATSVNPHNPAVSQVTNVHSAVAVASLSKTMAGENTSVRVPLMKTSDTTRGLNDDAKTTSDEPTAEQNNNSNTVTASQQRPHQSTKRFSSSLQSLLLLPVSETAKPGSGSSSLIVKESCSFMSPSDRSDQDHQHVRAAPESGPKLPQADSLVEHKNVRRQAEIGDPEVEVTRKHTNKCIDPQDGVIHKYIDFDQPITIKPLIGDDCDTFLTSLDQSQLTPKPVSIKNLTLEDRLNENRVSKPQTSNFNVGILSSLSTGETVLEIKPDYNEEEEEEIPRPHYLTNQVHEHLKAFNSEDSTKNNLSQEENCFLDNTDLTGSDYKNVLLENVQDHQMIEAEDVDITGYDEDGILAATKLSSSNMARWSNPSGQFHCKKKKRKQFHEDRVDYVMSVPTSPSPDKDMGPGEYNNYKCRRERKRRHDMANKFHILQDMLYPKSEKMAKQFILDAVESKGNRYGGVTKNEETGTVHCVPGSTETEKLTHRLNVDCSSYAPTFAELAESQTKYYHLSAFESKLRGEGAEPPSRSKTASELLFANAKKEKPPTLRQTRIKKHNILKKGKVKIISCHVASKQAARTLLEQALTKAKSQSASSSQAEGQHEEDEIPNTPPDHHQFVSDEQKQVPILCDGRRDTGTVTTSVSMIIKAKDGSASLCTSSFDSQSAESKFVATAMESDTTKPLCSSKESVSQLESESRLSGSFSHESRTSGSPVPGNIAQESEMPGSQLSGSTSLESRTSGSTSQECRTPESRLSRNASPESKTPGSQLSESTCQELRTPRDQLSGSTSKESGTPQRKTHLSVTPQLKSGTPRSQLTGRVSLDSEIPMCQPPGGKDVQPGSSGSPGSGNELIEYVNPVSEASLEPEISGSQQSSSLLSEIISLDCETDRNQPSGGGTSVAVKTVRCPADESETVPADSVRNQQTALKKAPEVTMTVTDKTLEAIPINSESTVTASTSFQKTGVCEPILYGNLGDEIVSKRTIIRRSSLVIETKSQDAITSISKETICKTESQQAPKLPRVIHFKSILPPVKTVSELGKKGEQSKQTDSKASNSAINKLLANNKLVLAKCKRCQEGVAFSKKRLFDVICPSCGHLIYKHPAKINKETRATHDSGTVLTSADINQVLDDQSNVNLDLLRESSCTDGSQ</sequence>
<dbReference type="Proteomes" id="UP001208570">
    <property type="component" value="Unassembled WGS sequence"/>
</dbReference>